<dbReference type="PANTHER" id="PTHR12608">
    <property type="entry name" value="TRANSMEMBRANE PROTEIN HTP-1 RELATED"/>
    <property type="match status" value="1"/>
</dbReference>
<evidence type="ECO:0000256" key="5">
    <source>
        <dbReference type="ARBA" id="ARBA00023136"/>
    </source>
</evidence>
<evidence type="ECO:0000256" key="2">
    <source>
        <dbReference type="ARBA" id="ARBA00009190"/>
    </source>
</evidence>
<keyword evidence="4 6" id="KW-1133">Transmembrane helix</keyword>
<keyword evidence="8" id="KW-1185">Reference proteome</keyword>
<comment type="similarity">
    <text evidence="2 6">Belongs to the GDT1 family.</text>
</comment>
<keyword evidence="3 6" id="KW-0812">Transmembrane</keyword>
<organism evidence="7 8">
    <name type="scientific">Cymbomonas tetramitiformis</name>
    <dbReference type="NCBI Taxonomy" id="36881"/>
    <lineage>
        <taxon>Eukaryota</taxon>
        <taxon>Viridiplantae</taxon>
        <taxon>Chlorophyta</taxon>
        <taxon>Pyramimonadophyceae</taxon>
        <taxon>Pyramimonadales</taxon>
        <taxon>Pyramimonadaceae</taxon>
        <taxon>Cymbomonas</taxon>
    </lineage>
</organism>
<protein>
    <recommendedName>
        <fullName evidence="6">GDT1 family protein</fullName>
    </recommendedName>
</protein>
<comment type="caution">
    <text evidence="7">The sequence shown here is derived from an EMBL/GenBank/DDBJ whole genome shotgun (WGS) entry which is preliminary data.</text>
</comment>
<gene>
    <name evidence="7" type="ORF">CYMTET_25653</name>
</gene>
<sequence>MVLSTFTLVFAAEWGDKSFLATIALAAASSPYGVVAGAIAGHGVATLLAVLGGSWLGDYVDEKVVGYAGGSLFLLFAAATLAQTF</sequence>
<reference evidence="7 8" key="1">
    <citation type="journal article" date="2015" name="Genome Biol. Evol.">
        <title>Comparative Genomics of a Bacterivorous Green Alga Reveals Evolutionary Causalities and Consequences of Phago-Mixotrophic Mode of Nutrition.</title>
        <authorList>
            <person name="Burns J.A."/>
            <person name="Paasch A."/>
            <person name="Narechania A."/>
            <person name="Kim E."/>
        </authorList>
    </citation>
    <scope>NUCLEOTIDE SEQUENCE [LARGE SCALE GENOMIC DNA]</scope>
    <source>
        <strain evidence="7 8">PLY_AMNH</strain>
    </source>
</reference>
<dbReference type="InterPro" id="IPR001727">
    <property type="entry name" value="GDT1-like"/>
</dbReference>
<comment type="subcellular location">
    <subcellularLocation>
        <location evidence="1 6">Membrane</location>
        <topology evidence="1 6">Multi-pass membrane protein</topology>
    </subcellularLocation>
</comment>
<accession>A0AAE0FUY0</accession>
<evidence type="ECO:0000313" key="7">
    <source>
        <dbReference type="EMBL" id="KAK3265686.1"/>
    </source>
</evidence>
<evidence type="ECO:0000313" key="8">
    <source>
        <dbReference type="Proteomes" id="UP001190700"/>
    </source>
</evidence>
<feature type="transmembrane region" description="Helical" evidence="6">
    <location>
        <begin position="64"/>
        <end position="82"/>
    </location>
</feature>
<dbReference type="AlphaFoldDB" id="A0AAE0FUY0"/>
<evidence type="ECO:0000256" key="1">
    <source>
        <dbReference type="ARBA" id="ARBA00004141"/>
    </source>
</evidence>
<feature type="transmembrane region" description="Helical" evidence="6">
    <location>
        <begin position="31"/>
        <end position="52"/>
    </location>
</feature>
<dbReference type="Proteomes" id="UP001190700">
    <property type="component" value="Unassembled WGS sequence"/>
</dbReference>
<dbReference type="Pfam" id="PF01169">
    <property type="entry name" value="GDT1"/>
    <property type="match status" value="1"/>
</dbReference>
<dbReference type="GO" id="GO:0005794">
    <property type="term" value="C:Golgi apparatus"/>
    <property type="evidence" value="ECO:0007669"/>
    <property type="project" value="TreeGrafter"/>
</dbReference>
<dbReference type="GO" id="GO:0015085">
    <property type="term" value="F:calcium ion transmembrane transporter activity"/>
    <property type="evidence" value="ECO:0007669"/>
    <property type="project" value="TreeGrafter"/>
</dbReference>
<proteinExistence type="inferred from homology"/>
<dbReference type="PANTHER" id="PTHR12608:SF6">
    <property type="entry name" value="PROTEIN PAM71, CHLOROPLASTIC"/>
    <property type="match status" value="1"/>
</dbReference>
<evidence type="ECO:0000256" key="6">
    <source>
        <dbReference type="RuleBase" id="RU365102"/>
    </source>
</evidence>
<comment type="caution">
    <text evidence="6">Lacks conserved residue(s) required for the propagation of feature annotation.</text>
</comment>
<evidence type="ECO:0000256" key="3">
    <source>
        <dbReference type="ARBA" id="ARBA00022692"/>
    </source>
</evidence>
<keyword evidence="5 6" id="KW-0472">Membrane</keyword>
<dbReference type="GO" id="GO:0032468">
    <property type="term" value="P:Golgi calcium ion homeostasis"/>
    <property type="evidence" value="ECO:0007669"/>
    <property type="project" value="TreeGrafter"/>
</dbReference>
<dbReference type="EMBL" id="LGRX02013750">
    <property type="protein sequence ID" value="KAK3265686.1"/>
    <property type="molecule type" value="Genomic_DNA"/>
</dbReference>
<name>A0AAE0FUY0_9CHLO</name>
<dbReference type="GO" id="GO:0032472">
    <property type="term" value="P:Golgi calcium ion transport"/>
    <property type="evidence" value="ECO:0007669"/>
    <property type="project" value="TreeGrafter"/>
</dbReference>
<dbReference type="GO" id="GO:0005384">
    <property type="term" value="F:manganese ion transmembrane transporter activity"/>
    <property type="evidence" value="ECO:0007669"/>
    <property type="project" value="TreeGrafter"/>
</dbReference>
<evidence type="ECO:0000256" key="4">
    <source>
        <dbReference type="ARBA" id="ARBA00022989"/>
    </source>
</evidence>
<dbReference type="GO" id="GO:0009535">
    <property type="term" value="C:chloroplast thylakoid membrane"/>
    <property type="evidence" value="ECO:0007669"/>
    <property type="project" value="TreeGrafter"/>
</dbReference>